<proteinExistence type="predicted"/>
<reference evidence="2 3" key="1">
    <citation type="submission" date="2020-11" db="EMBL/GenBank/DDBJ databases">
        <title>Fusibacter basophilias sp. nov.</title>
        <authorList>
            <person name="Qiu D."/>
        </authorList>
    </citation>
    <scope>NUCLEOTIDE SEQUENCE [LARGE SCALE GENOMIC DNA]</scope>
    <source>
        <strain evidence="2 3">Q10-2</strain>
    </source>
</reference>
<dbReference type="InterPro" id="IPR016181">
    <property type="entry name" value="Acyl_CoA_acyltransferase"/>
</dbReference>
<dbReference type="Gene3D" id="3.40.630.30">
    <property type="match status" value="1"/>
</dbReference>
<dbReference type="InterPro" id="IPR000182">
    <property type="entry name" value="GNAT_dom"/>
</dbReference>
<evidence type="ECO:0000313" key="2">
    <source>
        <dbReference type="EMBL" id="MBF4694225.1"/>
    </source>
</evidence>
<dbReference type="Pfam" id="PF00583">
    <property type="entry name" value="Acetyltransf_1"/>
    <property type="match status" value="1"/>
</dbReference>
<organism evidence="2 3">
    <name type="scientific">Fusibacter ferrireducens</name>
    <dbReference type="NCBI Taxonomy" id="2785058"/>
    <lineage>
        <taxon>Bacteria</taxon>
        <taxon>Bacillati</taxon>
        <taxon>Bacillota</taxon>
        <taxon>Clostridia</taxon>
        <taxon>Eubacteriales</taxon>
        <taxon>Eubacteriales Family XII. Incertae Sedis</taxon>
        <taxon>Fusibacter</taxon>
    </lineage>
</organism>
<dbReference type="EMBL" id="JADKNH010000008">
    <property type="protein sequence ID" value="MBF4694225.1"/>
    <property type="molecule type" value="Genomic_DNA"/>
</dbReference>
<gene>
    <name evidence="2" type="ORF">ISU02_13970</name>
</gene>
<comment type="caution">
    <text evidence="2">The sequence shown here is derived from an EMBL/GenBank/DDBJ whole genome shotgun (WGS) entry which is preliminary data.</text>
</comment>
<protein>
    <submittedName>
        <fullName evidence="2">GNAT family N-acetyltransferase</fullName>
    </submittedName>
</protein>
<dbReference type="Proteomes" id="UP000614200">
    <property type="component" value="Unassembled WGS sequence"/>
</dbReference>
<evidence type="ECO:0000259" key="1">
    <source>
        <dbReference type="Pfam" id="PF00583"/>
    </source>
</evidence>
<name>A0ABR9ZUT4_9FIRM</name>
<dbReference type="SUPFAM" id="SSF55729">
    <property type="entry name" value="Acyl-CoA N-acyltransferases (Nat)"/>
    <property type="match status" value="1"/>
</dbReference>
<dbReference type="RefSeq" id="WP_207736311.1">
    <property type="nucleotide sequence ID" value="NZ_JADKNH010000008.1"/>
</dbReference>
<keyword evidence="3" id="KW-1185">Reference proteome</keyword>
<feature type="domain" description="N-acetyltransferase" evidence="1">
    <location>
        <begin position="48"/>
        <end position="103"/>
    </location>
</feature>
<sequence>MYCAIYTLLVIIKHYEGYVNRKCKDSILEIITFLKVAANLKYYVVGKYIHKLVIKLEFSGLWYAQKSISLIEEMARQAGVSYLRLDCYEDRLYLMNLYERCGFNKK</sequence>
<accession>A0ABR9ZUT4</accession>
<evidence type="ECO:0000313" key="3">
    <source>
        <dbReference type="Proteomes" id="UP000614200"/>
    </source>
</evidence>